<protein>
    <submittedName>
        <fullName evidence="1">Uncharacterized protein</fullName>
    </submittedName>
</protein>
<proteinExistence type="predicted"/>
<name>A0A0U5BMB3_9MICO</name>
<accession>A0A0U5BMB3</accession>
<dbReference type="AlphaFoldDB" id="A0A0U5BMB3"/>
<sequence>MRATDDPAARRLAEALTATAASMRQQAALTDALGFDAAIETALRDVSNDASH</sequence>
<reference evidence="1 2" key="2">
    <citation type="submission" date="2016-01" db="EMBL/GenBank/DDBJ databases">
        <title>Microcella alkaliphila JAM AC0309 whole genome shotgun sequence.</title>
        <authorList>
            <person name="Kurata A."/>
            <person name="Hirose Y."/>
            <person name="Kishimoto N."/>
            <person name="Kobayashi T."/>
        </authorList>
    </citation>
    <scope>NUCLEOTIDE SEQUENCE [LARGE SCALE GENOMIC DNA]</scope>
    <source>
        <strain evidence="1 2">JAM AC0309</strain>
    </source>
</reference>
<organism evidence="1 2">
    <name type="scientific">Microcella alkaliphila</name>
    <dbReference type="NCBI Taxonomy" id="279828"/>
    <lineage>
        <taxon>Bacteria</taxon>
        <taxon>Bacillati</taxon>
        <taxon>Actinomycetota</taxon>
        <taxon>Actinomycetes</taxon>
        <taxon>Micrococcales</taxon>
        <taxon>Microbacteriaceae</taxon>
        <taxon>Microcella</taxon>
    </lineage>
</organism>
<dbReference type="Proteomes" id="UP000218965">
    <property type="component" value="Chromosome"/>
</dbReference>
<dbReference type="KEGG" id="malk:MalAC0309_0430"/>
<gene>
    <name evidence="1" type="ORF">MalAC0309_0430</name>
</gene>
<dbReference type="EMBL" id="AP017315">
    <property type="protein sequence ID" value="BAU31302.1"/>
    <property type="molecule type" value="Genomic_DNA"/>
</dbReference>
<dbReference type="RefSeq" id="WP_161494041.1">
    <property type="nucleotide sequence ID" value="NZ_AP017315.1"/>
</dbReference>
<evidence type="ECO:0000313" key="2">
    <source>
        <dbReference type="Proteomes" id="UP000218965"/>
    </source>
</evidence>
<reference evidence="2" key="1">
    <citation type="submission" date="2015-12" db="EMBL/GenBank/DDBJ databases">
        <authorList>
            <person name="Shamseldin A."/>
            <person name="Moawad H."/>
            <person name="Abd El-Rahim W.M."/>
            <person name="Sadowsky M.J."/>
        </authorList>
    </citation>
    <scope>NUCLEOTIDE SEQUENCE [LARGE SCALE GENOMIC DNA]</scope>
    <source>
        <strain evidence="2">JAM AC0309</strain>
    </source>
</reference>
<evidence type="ECO:0000313" key="1">
    <source>
        <dbReference type="EMBL" id="BAU31302.1"/>
    </source>
</evidence>